<proteinExistence type="predicted"/>
<dbReference type="Proteomes" id="UP000075230">
    <property type="component" value="Unassembled WGS sequence"/>
</dbReference>
<name>A0A146FP04_ASPKA</name>
<protein>
    <submittedName>
        <fullName evidence="1">Poly polymerase</fullName>
    </submittedName>
</protein>
<gene>
    <name evidence="1" type="ORF">RIB2604_02111990</name>
</gene>
<comment type="caution">
    <text evidence="1">The sequence shown here is derived from an EMBL/GenBank/DDBJ whole genome shotgun (WGS) entry which is preliminary data.</text>
</comment>
<organism evidence="1 2">
    <name type="scientific">Aspergillus kawachii</name>
    <name type="common">White koji mold</name>
    <name type="synonym">Aspergillus awamori var. kawachi</name>
    <dbReference type="NCBI Taxonomy" id="1069201"/>
    <lineage>
        <taxon>Eukaryota</taxon>
        <taxon>Fungi</taxon>
        <taxon>Dikarya</taxon>
        <taxon>Ascomycota</taxon>
        <taxon>Pezizomycotina</taxon>
        <taxon>Eurotiomycetes</taxon>
        <taxon>Eurotiomycetidae</taxon>
        <taxon>Eurotiales</taxon>
        <taxon>Aspergillaceae</taxon>
        <taxon>Aspergillus</taxon>
        <taxon>Aspergillus subgen. Circumdati</taxon>
    </lineage>
</organism>
<accession>A0A146FP04</accession>
<sequence>MFLAPQSSPTAKYTVATGTWAVKSTMQARAYGCQWREVWSHALCEYPCKPAVRFAR</sequence>
<reference evidence="1 2" key="1">
    <citation type="journal article" date="2016" name="DNA Res.">
        <title>Genome sequence of Aspergillus luchuensis NBRC 4314.</title>
        <authorList>
            <person name="Yamada O."/>
            <person name="Machida M."/>
            <person name="Hosoyama A."/>
            <person name="Goto M."/>
            <person name="Takahashi T."/>
            <person name="Futagami T."/>
            <person name="Yamagata Y."/>
            <person name="Takeuchi M."/>
            <person name="Kobayashi T."/>
            <person name="Koike H."/>
            <person name="Abe K."/>
            <person name="Asai K."/>
            <person name="Arita M."/>
            <person name="Fujita N."/>
            <person name="Fukuda K."/>
            <person name="Higa K."/>
            <person name="Horikawa H."/>
            <person name="Ishikawa T."/>
            <person name="Jinno K."/>
            <person name="Kato Y."/>
            <person name="Kirimura K."/>
            <person name="Mizutani O."/>
            <person name="Nakasone K."/>
            <person name="Sano M."/>
            <person name="Shiraishi Y."/>
            <person name="Tsukahara M."/>
            <person name="Gomi K."/>
        </authorList>
    </citation>
    <scope>NUCLEOTIDE SEQUENCE [LARGE SCALE GENOMIC DNA]</scope>
    <source>
        <strain evidence="1 2">RIB 2604</strain>
    </source>
</reference>
<dbReference type="EMBL" id="BCWF01000021">
    <property type="protein sequence ID" value="GAT27505.1"/>
    <property type="molecule type" value="Genomic_DNA"/>
</dbReference>
<reference evidence="2" key="2">
    <citation type="submission" date="2016-02" db="EMBL/GenBank/DDBJ databases">
        <title>Genome sequencing of Aspergillus luchuensis NBRC 4314.</title>
        <authorList>
            <person name="Yamada O."/>
        </authorList>
    </citation>
    <scope>NUCLEOTIDE SEQUENCE [LARGE SCALE GENOMIC DNA]</scope>
    <source>
        <strain evidence="2">RIB 2604</strain>
    </source>
</reference>
<dbReference type="AlphaFoldDB" id="A0A146FP04"/>
<evidence type="ECO:0000313" key="1">
    <source>
        <dbReference type="EMBL" id="GAT27505.1"/>
    </source>
</evidence>
<evidence type="ECO:0000313" key="2">
    <source>
        <dbReference type="Proteomes" id="UP000075230"/>
    </source>
</evidence>